<dbReference type="RefSeq" id="WP_236113410.1">
    <property type="nucleotide sequence ID" value="NZ_JAKGTI010000001.1"/>
</dbReference>
<sequence length="145" mass="16053">MVWPFKKRKTFVQSNASPVQQVERFTKHLGLDLTPYGAGVALLSTESGYSPAETASHFAVVTIARDMKAAMDDIEDMVSLVPRGYAILECLKDLKDKGFIREELWANDATAIGKIINPSSETEEWIERILSDPVVAKEAVAISRI</sequence>
<protein>
    <submittedName>
        <fullName evidence="1">Uncharacterized protein</fullName>
    </submittedName>
</protein>
<comment type="caution">
    <text evidence="1">The sequence shown here is derived from an EMBL/GenBank/DDBJ whole genome shotgun (WGS) entry which is preliminary data.</text>
</comment>
<name>A0ABS9E4S6_9HYPH</name>
<evidence type="ECO:0000313" key="2">
    <source>
        <dbReference type="Proteomes" id="UP001201217"/>
    </source>
</evidence>
<dbReference type="EMBL" id="JAKGTI010000001">
    <property type="protein sequence ID" value="MCF4097865.1"/>
    <property type="molecule type" value="Genomic_DNA"/>
</dbReference>
<dbReference type="Proteomes" id="UP001201217">
    <property type="component" value="Unassembled WGS sequence"/>
</dbReference>
<accession>A0ABS9E4S6</accession>
<organism evidence="1 2">
    <name type="scientific">Maritalea mediterranea</name>
    <dbReference type="NCBI Taxonomy" id="2909667"/>
    <lineage>
        <taxon>Bacteria</taxon>
        <taxon>Pseudomonadati</taxon>
        <taxon>Pseudomonadota</taxon>
        <taxon>Alphaproteobacteria</taxon>
        <taxon>Hyphomicrobiales</taxon>
        <taxon>Devosiaceae</taxon>
        <taxon>Maritalea</taxon>
    </lineage>
</organism>
<keyword evidence="2" id="KW-1185">Reference proteome</keyword>
<evidence type="ECO:0000313" key="1">
    <source>
        <dbReference type="EMBL" id="MCF4097865.1"/>
    </source>
</evidence>
<reference evidence="1 2" key="1">
    <citation type="submission" date="2022-01" db="EMBL/GenBank/DDBJ databases">
        <title>Maritalea mediterranea sp. nov., isolated from marine plastic residues from the Malva-rosa beach (Valencia, Spain).</title>
        <authorList>
            <person name="Vidal-Verdu A."/>
            <person name="Molina-Menor E."/>
            <person name="Pascual J."/>
            <person name="Pereto J."/>
            <person name="Porcar M."/>
        </authorList>
    </citation>
    <scope>NUCLEOTIDE SEQUENCE [LARGE SCALE GENOMIC DNA]</scope>
    <source>
        <strain evidence="1 2">P4.10X</strain>
    </source>
</reference>
<gene>
    <name evidence="1" type="ORF">L1I42_05115</name>
</gene>
<proteinExistence type="predicted"/>